<comment type="similarity">
    <text evidence="2">Belongs to the AB hydrolase superfamily. Epoxide hydrolase family.</text>
</comment>
<organism evidence="4 5">
    <name type="scientific">Rhizopogon vesiculosus</name>
    <dbReference type="NCBI Taxonomy" id="180088"/>
    <lineage>
        <taxon>Eukaryota</taxon>
        <taxon>Fungi</taxon>
        <taxon>Dikarya</taxon>
        <taxon>Basidiomycota</taxon>
        <taxon>Agaricomycotina</taxon>
        <taxon>Agaricomycetes</taxon>
        <taxon>Agaricomycetidae</taxon>
        <taxon>Boletales</taxon>
        <taxon>Suillineae</taxon>
        <taxon>Rhizopogonaceae</taxon>
        <taxon>Rhizopogon</taxon>
    </lineage>
</organism>
<dbReference type="OrthoDB" id="6431331at2759"/>
<dbReference type="InterPro" id="IPR000073">
    <property type="entry name" value="AB_hydrolase_1"/>
</dbReference>
<dbReference type="GO" id="GO:0016787">
    <property type="term" value="F:hydrolase activity"/>
    <property type="evidence" value="ECO:0007669"/>
    <property type="project" value="UniProtKB-KW"/>
</dbReference>
<dbReference type="EMBL" id="LVVM01000671">
    <property type="protein sequence ID" value="OJA20209.1"/>
    <property type="molecule type" value="Genomic_DNA"/>
</dbReference>
<evidence type="ECO:0000259" key="3">
    <source>
        <dbReference type="Pfam" id="PF00561"/>
    </source>
</evidence>
<protein>
    <recommendedName>
        <fullName evidence="3">AB hydrolase-1 domain-containing protein</fullName>
    </recommendedName>
</protein>
<dbReference type="SUPFAM" id="SSF53474">
    <property type="entry name" value="alpha/beta-Hydrolases"/>
    <property type="match status" value="1"/>
</dbReference>
<dbReference type="InterPro" id="IPR029058">
    <property type="entry name" value="AB_hydrolase_fold"/>
</dbReference>
<dbReference type="Gene3D" id="3.40.50.1820">
    <property type="entry name" value="alpha/beta hydrolase"/>
    <property type="match status" value="1"/>
</dbReference>
<name>A0A1J8R3J1_9AGAM</name>
<evidence type="ECO:0000256" key="2">
    <source>
        <dbReference type="ARBA" id="ARBA00038334"/>
    </source>
</evidence>
<dbReference type="InterPro" id="IPR000639">
    <property type="entry name" value="Epox_hydrolase-like"/>
</dbReference>
<evidence type="ECO:0000313" key="5">
    <source>
        <dbReference type="Proteomes" id="UP000183567"/>
    </source>
</evidence>
<accession>A0A1J8R3J1</accession>
<gene>
    <name evidence="4" type="ORF">AZE42_02121</name>
</gene>
<evidence type="ECO:0000313" key="4">
    <source>
        <dbReference type="EMBL" id="OJA20209.1"/>
    </source>
</evidence>
<comment type="caution">
    <text evidence="4">The sequence shown here is derived from an EMBL/GenBank/DDBJ whole genome shotgun (WGS) entry which is preliminary data.</text>
</comment>
<keyword evidence="1" id="KW-0378">Hydrolase</keyword>
<dbReference type="AlphaFoldDB" id="A0A1J8R3J1"/>
<proteinExistence type="inferred from homology"/>
<dbReference type="STRING" id="180088.A0A1J8R3J1"/>
<feature type="domain" description="AB hydrolase-1" evidence="3">
    <location>
        <begin position="50"/>
        <end position="226"/>
    </location>
</feature>
<evidence type="ECO:0000256" key="1">
    <source>
        <dbReference type="ARBA" id="ARBA00022801"/>
    </source>
</evidence>
<dbReference type="PRINTS" id="PR00412">
    <property type="entry name" value="EPOXHYDRLASE"/>
</dbReference>
<dbReference type="Pfam" id="PF00561">
    <property type="entry name" value="Abhydrolase_1"/>
    <property type="match status" value="1"/>
</dbReference>
<sequence>MNTTFVPVEWPDLAPQIISRYITLGDRDGLSVHILEALPDTNNHPSTSYPLILLLHGFPELAYSWRKVLVPLANAHSGYRVVAPDLRGFGRTTTKVGPGSASQVQYEDALSSFHMLNIMEDVSSLVQALGYSSVTMLVGHDFGSFLAGHCVIAYPELFASVVFMSAPFEGINFPKAISRDIDDGTKERSRASLVSDIATALAALRPPRKHYTSYFSSPSANADMLGQGRKALNDFLSGYFYMKSGAWHGNSAHPLPSAFSASPSITELAKDLAALPEYYVMPLHESMPEVISRHSRTDARDTTSKYEDVAESVYAAEFARTGFQGGLNYFRSILSPPPPQRIAQLRALAERRVEVPAAFISGARDWGVYQAPGAERKMREVVCSREGGKQGMDKEDFVVIEGAGHWVQQEAPRRVVQELVRFLGKVKDL</sequence>
<dbReference type="Proteomes" id="UP000183567">
    <property type="component" value="Unassembled WGS sequence"/>
</dbReference>
<keyword evidence="5" id="KW-1185">Reference proteome</keyword>
<reference evidence="4 5" key="1">
    <citation type="submission" date="2016-03" db="EMBL/GenBank/DDBJ databases">
        <title>Comparative genomics of the ectomycorrhizal sister species Rhizopogon vinicolor and Rhizopogon vesiculosus (Basidiomycota: Boletales) reveals a divergence of the mating type B locus.</title>
        <authorList>
            <person name="Mujic A.B."/>
            <person name="Kuo A."/>
            <person name="Tritt A."/>
            <person name="Lipzen A."/>
            <person name="Chen C."/>
            <person name="Johnson J."/>
            <person name="Sharma A."/>
            <person name="Barry K."/>
            <person name="Grigoriev I.V."/>
            <person name="Spatafora J.W."/>
        </authorList>
    </citation>
    <scope>NUCLEOTIDE SEQUENCE [LARGE SCALE GENOMIC DNA]</scope>
    <source>
        <strain evidence="4 5">AM-OR11-056</strain>
    </source>
</reference>
<dbReference type="PANTHER" id="PTHR43329">
    <property type="entry name" value="EPOXIDE HYDROLASE"/>
    <property type="match status" value="1"/>
</dbReference>